<dbReference type="STRING" id="1423792.FD09_GL000174"/>
<comment type="subcellular location">
    <subcellularLocation>
        <location evidence="1">Membrane</location>
        <topology evidence="1">Multi-pass membrane protein</topology>
    </subcellularLocation>
</comment>
<reference evidence="7 8" key="1">
    <citation type="journal article" date="2015" name="Genome Announc.">
        <title>Expanding the biotechnology potential of lactobacilli through comparative genomics of 213 strains and associated genera.</title>
        <authorList>
            <person name="Sun Z."/>
            <person name="Harris H.M."/>
            <person name="McCann A."/>
            <person name="Guo C."/>
            <person name="Argimon S."/>
            <person name="Zhang W."/>
            <person name="Yang X."/>
            <person name="Jeffery I.B."/>
            <person name="Cooney J.C."/>
            <person name="Kagawa T.F."/>
            <person name="Liu W."/>
            <person name="Song Y."/>
            <person name="Salvetti E."/>
            <person name="Wrobel A."/>
            <person name="Rasinkangas P."/>
            <person name="Parkhill J."/>
            <person name="Rea M.C."/>
            <person name="O'Sullivan O."/>
            <person name="Ritari J."/>
            <person name="Douillard F.P."/>
            <person name="Paul Ross R."/>
            <person name="Yang R."/>
            <person name="Briner A.E."/>
            <person name="Felis G.E."/>
            <person name="de Vos W.M."/>
            <person name="Barrangou R."/>
            <person name="Klaenhammer T.R."/>
            <person name="Caufield P.W."/>
            <person name="Cui Y."/>
            <person name="Zhang H."/>
            <person name="O'Toole P.W."/>
        </authorList>
    </citation>
    <scope>NUCLEOTIDE SEQUENCE [LARGE SCALE GENOMIC DNA]</scope>
    <source>
        <strain evidence="7 8">DSM 12744</strain>
    </source>
</reference>
<dbReference type="GO" id="GO:0005886">
    <property type="term" value="C:plasma membrane"/>
    <property type="evidence" value="ECO:0007669"/>
    <property type="project" value="TreeGrafter"/>
</dbReference>
<dbReference type="Proteomes" id="UP000051330">
    <property type="component" value="Unassembled WGS sequence"/>
</dbReference>
<feature type="transmembrane region" description="Helical" evidence="6">
    <location>
        <begin position="321"/>
        <end position="340"/>
    </location>
</feature>
<comment type="similarity">
    <text evidence="2">Belongs to the purine-cytosine permease (2.A.39) family.</text>
</comment>
<name>A0A0R1N2U3_9LACO</name>
<dbReference type="OrthoDB" id="9787279at2"/>
<gene>
    <name evidence="7" type="ORF">FD09_GL000174</name>
</gene>
<feature type="transmembrane region" description="Helical" evidence="6">
    <location>
        <begin position="106"/>
        <end position="125"/>
    </location>
</feature>
<dbReference type="InterPro" id="IPR030191">
    <property type="entry name" value="CodB"/>
</dbReference>
<evidence type="ECO:0000313" key="7">
    <source>
        <dbReference type="EMBL" id="KRL14526.1"/>
    </source>
</evidence>
<evidence type="ECO:0000256" key="2">
    <source>
        <dbReference type="ARBA" id="ARBA00008974"/>
    </source>
</evidence>
<feature type="transmembrane region" description="Helical" evidence="6">
    <location>
        <begin position="201"/>
        <end position="228"/>
    </location>
</feature>
<dbReference type="EMBL" id="AZEC01000001">
    <property type="protein sequence ID" value="KRL14526.1"/>
    <property type="molecule type" value="Genomic_DNA"/>
</dbReference>
<dbReference type="AlphaFoldDB" id="A0A0R1N2U3"/>
<keyword evidence="4 6" id="KW-1133">Transmembrane helix</keyword>
<dbReference type="PANTHER" id="PTHR30569:SF0">
    <property type="entry name" value="CYTOSINE PERMEASE"/>
    <property type="match status" value="1"/>
</dbReference>
<evidence type="ECO:0000256" key="3">
    <source>
        <dbReference type="ARBA" id="ARBA00022692"/>
    </source>
</evidence>
<feature type="transmembrane region" description="Helical" evidence="6">
    <location>
        <begin position="137"/>
        <end position="160"/>
    </location>
</feature>
<evidence type="ECO:0000256" key="4">
    <source>
        <dbReference type="ARBA" id="ARBA00022989"/>
    </source>
</evidence>
<dbReference type="PANTHER" id="PTHR30569">
    <property type="entry name" value="CYTOSINE TRANSPORTER CODB"/>
    <property type="match status" value="1"/>
</dbReference>
<evidence type="ECO:0000313" key="8">
    <source>
        <dbReference type="Proteomes" id="UP000051330"/>
    </source>
</evidence>
<keyword evidence="3 6" id="KW-0812">Transmembrane</keyword>
<protein>
    <submittedName>
        <fullName evidence="7">Permease for cytosine purines uracil thiamine allantoin</fullName>
    </submittedName>
</protein>
<proteinExistence type="inferred from homology"/>
<dbReference type="Pfam" id="PF02133">
    <property type="entry name" value="Transp_cyt_pur"/>
    <property type="match status" value="1"/>
</dbReference>
<accession>A0A0R1N2U3</accession>
<dbReference type="PATRIC" id="fig|1423792.3.peg.177"/>
<feature type="transmembrane region" description="Helical" evidence="6">
    <location>
        <begin position="346"/>
        <end position="368"/>
    </location>
</feature>
<sequence>MAANVPVSEKEKMSTMTDDYSLSRVPAEGKTPMWKVLMVQIGGFVALSQFMLGAELGYGMPFWDAIIATTLGSTLLEFIAFGLGVAGQREGLSTSLLSKWAGFGTLGSAIVGLTFAISLIGWFGIQNSIFAQGIISLLGGHINFALVATITGLVVTASVLFGFKGLSWTSNISVPAFIIVIGLATYNMLKGHTMTALITMAAPGTALTMSAAVTMVTGNFIIGAIIMPDLNRFNHNAKDVFMVSVVGTLIGELGVNVLGVLMAHAVGSQQIMPIIYQLTGGFGILLVIFSSVKVNDLNLYSATLDFANFFKQVFHWNLNRGMITIVAGVLGTFLSVIGLIDQFSGFLNILGVVFPPIASIMFIDYWVLKRSRKQLDESRAKGELPEKSEVFHPVTIVAWVVGSAVGFFVNWGISSLNVLVVSGLVYFIGMKIFDKQPQETVITETAPEKEEDDA</sequence>
<keyword evidence="5 6" id="KW-0472">Membrane</keyword>
<feature type="transmembrane region" description="Helical" evidence="6">
    <location>
        <begin position="274"/>
        <end position="291"/>
    </location>
</feature>
<dbReference type="Gene3D" id="1.10.4160.10">
    <property type="entry name" value="Hydantoin permease"/>
    <property type="match status" value="1"/>
</dbReference>
<dbReference type="InterPro" id="IPR001248">
    <property type="entry name" value="Pur-cyt_permease"/>
</dbReference>
<feature type="transmembrane region" description="Helical" evidence="6">
    <location>
        <begin position="33"/>
        <end position="53"/>
    </location>
</feature>
<feature type="transmembrane region" description="Helical" evidence="6">
    <location>
        <begin position="65"/>
        <end position="86"/>
    </location>
</feature>
<evidence type="ECO:0000256" key="5">
    <source>
        <dbReference type="ARBA" id="ARBA00023136"/>
    </source>
</evidence>
<dbReference type="GO" id="GO:0015209">
    <property type="term" value="F:cytosine transmembrane transporter activity"/>
    <property type="evidence" value="ECO:0007669"/>
    <property type="project" value="InterPro"/>
</dbReference>
<feature type="transmembrane region" description="Helical" evidence="6">
    <location>
        <begin position="415"/>
        <end position="433"/>
    </location>
</feature>
<feature type="transmembrane region" description="Helical" evidence="6">
    <location>
        <begin position="172"/>
        <end position="189"/>
    </location>
</feature>
<feature type="transmembrane region" description="Helical" evidence="6">
    <location>
        <begin position="240"/>
        <end position="262"/>
    </location>
</feature>
<organism evidence="7 8">
    <name type="scientific">Schleiferilactobacillus perolens DSM 12744</name>
    <dbReference type="NCBI Taxonomy" id="1423792"/>
    <lineage>
        <taxon>Bacteria</taxon>
        <taxon>Bacillati</taxon>
        <taxon>Bacillota</taxon>
        <taxon>Bacilli</taxon>
        <taxon>Lactobacillales</taxon>
        <taxon>Lactobacillaceae</taxon>
        <taxon>Schleiferilactobacillus</taxon>
    </lineage>
</organism>
<comment type="caution">
    <text evidence="7">The sequence shown here is derived from an EMBL/GenBank/DDBJ whole genome shotgun (WGS) entry which is preliminary data.</text>
</comment>
<dbReference type="RefSeq" id="WP_057817308.1">
    <property type="nucleotide sequence ID" value="NZ_AZEC01000001.1"/>
</dbReference>
<dbReference type="CDD" id="cd11484">
    <property type="entry name" value="SLC-NCS1sbd_CobB-like"/>
    <property type="match status" value="1"/>
</dbReference>
<evidence type="ECO:0000256" key="6">
    <source>
        <dbReference type="SAM" id="Phobius"/>
    </source>
</evidence>
<evidence type="ECO:0000256" key="1">
    <source>
        <dbReference type="ARBA" id="ARBA00004141"/>
    </source>
</evidence>
<keyword evidence="8" id="KW-1185">Reference proteome</keyword>